<keyword evidence="2" id="KW-1185">Reference proteome</keyword>
<dbReference type="VEuPathDB" id="FungiDB:PMAA_012640"/>
<dbReference type="Gene3D" id="3.40.50.720">
    <property type="entry name" value="NAD(P)-binding Rossmann-like Domain"/>
    <property type="match status" value="1"/>
</dbReference>
<proteinExistence type="predicted"/>
<reference evidence="2" key="1">
    <citation type="journal article" date="2015" name="Genome Announc.">
        <title>Genome sequence of the AIDS-associated pathogen Penicillium marneffei (ATCC18224) and its near taxonomic relative Talaromyces stipitatus (ATCC10500).</title>
        <authorList>
            <person name="Nierman W.C."/>
            <person name="Fedorova-Abrams N.D."/>
            <person name="Andrianopoulos A."/>
        </authorList>
    </citation>
    <scope>NUCLEOTIDE SEQUENCE [LARGE SCALE GENOMIC DNA]</scope>
    <source>
        <strain evidence="2">ATCC 18224 / CBS 334.59 / QM 7333</strain>
    </source>
</reference>
<evidence type="ECO:0000313" key="1">
    <source>
        <dbReference type="EMBL" id="EEA18995.1"/>
    </source>
</evidence>
<dbReference type="HOGENOM" id="CLU_078552_0_0_1"/>
<accession>B6QVJ0</accession>
<dbReference type="InterPro" id="IPR036291">
    <property type="entry name" value="NAD(P)-bd_dom_sf"/>
</dbReference>
<dbReference type="PhylomeDB" id="B6QVJ0"/>
<dbReference type="EMBL" id="DS995906">
    <property type="protein sequence ID" value="EEA18995.1"/>
    <property type="molecule type" value="Genomic_DNA"/>
</dbReference>
<name>B6QVJ0_TALMQ</name>
<dbReference type="SUPFAM" id="SSF51735">
    <property type="entry name" value="NAD(P)-binding Rossmann-fold domains"/>
    <property type="match status" value="1"/>
</dbReference>
<evidence type="ECO:0000313" key="2">
    <source>
        <dbReference type="Proteomes" id="UP000001294"/>
    </source>
</evidence>
<gene>
    <name evidence="1" type="ORF">PMAA_012640</name>
</gene>
<dbReference type="Proteomes" id="UP000001294">
    <property type="component" value="Unassembled WGS sequence"/>
</dbReference>
<dbReference type="OrthoDB" id="10254221at2759"/>
<protein>
    <submittedName>
        <fullName evidence="1">Uncharacterized protein</fullName>
    </submittedName>
</protein>
<organism evidence="1 2">
    <name type="scientific">Talaromyces marneffei (strain ATCC 18224 / CBS 334.59 / QM 7333)</name>
    <name type="common">Penicillium marneffei</name>
    <dbReference type="NCBI Taxonomy" id="441960"/>
    <lineage>
        <taxon>Eukaryota</taxon>
        <taxon>Fungi</taxon>
        <taxon>Dikarya</taxon>
        <taxon>Ascomycota</taxon>
        <taxon>Pezizomycotina</taxon>
        <taxon>Eurotiomycetes</taxon>
        <taxon>Eurotiomycetidae</taxon>
        <taxon>Eurotiales</taxon>
        <taxon>Trichocomaceae</taxon>
        <taxon>Talaromyces</taxon>
        <taxon>Talaromyces sect. Talaromyces</taxon>
    </lineage>
</organism>
<sequence length="234" mass="25814">MSELAFLVPPAGLIIYARNTEVSRTISPTSLNDHICSENGVRGIVDLVKAGKLPAFQHVYAAGLSIYLFHGSRAESVLRLAGGGYTATPLQDISTEDLRQIMTVNFEWNFWAYRATIPYLLNQNDTRSTWTLCTGSQGDLGARAAPAMTQGALYSMANVACRDNYKTNVRFNEIYLALRVEVDESAAKNDTMKASDFAKCYAALLSDPGVRSSRVSVFGYDDLEKLKYETKVQL</sequence>
<dbReference type="AlphaFoldDB" id="B6QVJ0"/>